<evidence type="ECO:0000256" key="6">
    <source>
        <dbReference type="ARBA" id="ARBA00022803"/>
    </source>
</evidence>
<evidence type="ECO:0000256" key="7">
    <source>
        <dbReference type="ARBA" id="ARBA00047597"/>
    </source>
</evidence>
<keyword evidence="4" id="KW-0548">Nucleotidyltransferase</keyword>
<feature type="repeat" description="TPR" evidence="8">
    <location>
        <begin position="905"/>
        <end position="938"/>
    </location>
</feature>
<evidence type="ECO:0000256" key="3">
    <source>
        <dbReference type="ARBA" id="ARBA00022679"/>
    </source>
</evidence>
<feature type="repeat" description="TPR" evidence="8">
    <location>
        <begin position="989"/>
        <end position="1022"/>
    </location>
</feature>
<dbReference type="SMART" id="SM00028">
    <property type="entry name" value="TPR"/>
    <property type="match status" value="18"/>
</dbReference>
<keyword evidence="11" id="KW-1185">Reference proteome</keyword>
<dbReference type="SUPFAM" id="SSF81901">
    <property type="entry name" value="HCP-like"/>
    <property type="match status" value="1"/>
</dbReference>
<comment type="catalytic activity">
    <reaction evidence="7 9">
        <text>L-arginyl-[protein] + NAD(+) = N(omega)-(ADP-D-ribosyl)-L-arginyl-[protein] + nicotinamide + H(+)</text>
        <dbReference type="Rhea" id="RHEA:19149"/>
        <dbReference type="Rhea" id="RHEA-COMP:10532"/>
        <dbReference type="Rhea" id="RHEA-COMP:15087"/>
        <dbReference type="ChEBI" id="CHEBI:15378"/>
        <dbReference type="ChEBI" id="CHEBI:17154"/>
        <dbReference type="ChEBI" id="CHEBI:29965"/>
        <dbReference type="ChEBI" id="CHEBI:57540"/>
        <dbReference type="ChEBI" id="CHEBI:142554"/>
        <dbReference type="EC" id="2.4.2.31"/>
    </reaction>
</comment>
<evidence type="ECO:0000256" key="5">
    <source>
        <dbReference type="ARBA" id="ARBA00022737"/>
    </source>
</evidence>
<reference evidence="10" key="1">
    <citation type="submission" date="2021-02" db="EMBL/GenBank/DDBJ databases">
        <authorList>
            <person name="Nowell W R."/>
        </authorList>
    </citation>
    <scope>NUCLEOTIDE SEQUENCE</scope>
</reference>
<dbReference type="PROSITE" id="PS51996">
    <property type="entry name" value="TR_MART"/>
    <property type="match status" value="1"/>
</dbReference>
<accession>A0A816C3V1</accession>
<feature type="repeat" description="TPR" evidence="8">
    <location>
        <begin position="779"/>
        <end position="812"/>
    </location>
</feature>
<protein>
    <recommendedName>
        <fullName evidence="9">NAD(P)(+)--arginine ADP-ribosyltransferase</fullName>
        <ecNumber evidence="9">2.4.2.31</ecNumber>
    </recommendedName>
    <alternativeName>
        <fullName evidence="9">Mono(ADP-ribosyl)transferase</fullName>
    </alternativeName>
</protein>
<dbReference type="Pfam" id="PF01129">
    <property type="entry name" value="ART"/>
    <property type="match status" value="1"/>
</dbReference>
<feature type="repeat" description="TPR" evidence="8">
    <location>
        <begin position="1073"/>
        <end position="1106"/>
    </location>
</feature>
<dbReference type="PROSITE" id="PS50005">
    <property type="entry name" value="TPR"/>
    <property type="match status" value="17"/>
</dbReference>
<keyword evidence="2 9" id="KW-0328">Glycosyltransferase</keyword>
<evidence type="ECO:0000256" key="8">
    <source>
        <dbReference type="PROSITE-ProRule" id="PRU00339"/>
    </source>
</evidence>
<evidence type="ECO:0000256" key="2">
    <source>
        <dbReference type="ARBA" id="ARBA00022676"/>
    </source>
</evidence>
<sequence length="1465" mass="166630">MSKTQFKYSIVSTQNDDYITSEQKDIIENKDNVSDDWNTLQTEGSLHWTFDTWVARKFTIVWLNSNTQHLYSVLDKDSVVTKLRDVTSSFHIFNDVDECVDFMTDVVDKDVFLIISNQQIQQLLSLVENIPQLVSIYIFDYEQIQNDQQANSYKKVQGVFPDFSIMINALKQRASRRLVDSTSFSIIVPAASAPNLDQLDQSFMYTQLLKEIILELENDHNSRQAFTDFCLQHLQEYDLRKQPLVQFQKFYDRHSPIWWYTKETFVYTTLNNALRAQDTEMLIKMGFFLRDLHEEIKQNYQGSSHSPKMIVYRGQGMKSADVDKIRNGKGGLLAFNCFLSTSEDREVSYTYAESARGNMVQHGVLFRIQIDPSIFSVPYVSVSRLSQFGEENEILFSMHTVFRINEINEIGDRLYQVELTLTNDNDPELKVLTDCLRMEIGTMNGWHRLGALMQTMGRYDKALEIFDILIKKPSNDDEDEDEFNRIMADFSINSVHCLMGKYSKSLERLEHMLETYRDEISTDSVFFMLIYLQLGEVYRSMGNYPTALSYYEKVLETAQKYLHDHSSLGILYNNLGLIYCSNGNYTAALSHFEKAIRVIRKCLPNNHPAFAMHYNNIAMVHQLIGNYTAALPYLEKAIEINQRALPPDHPYLARSYNSIAAVHQSLGNYTAALSYLEKAIEINQRALPPDHPDLARNYNGIAVVHQSIGNYTAALQYLEKAIEIYKKSLPPDHRDLARSYNNIAMAHQSIGNYTAALPYLEKAIEIYQKSLPPDHPDLAMSYNNIAAVHQSIGNYTAALQYLEKAIEIYEKALPPDHPDLARSYNNIAVVHQSIGNYTAALACLEKAIKINQRALPPDRPDLAGNYNSIAVVHQSIGNYTAALQYLEKAIKINQRALPPDHPDLARSYNGIAVVHQSIGNYTAALQYLEKAIKINQKSLLPDHPDLARSYNGIAVVHQSIGNYTAALQYLEKAIEIYEKALPPDHRDLARSYNNIAMAHQSIGNYTAALSYLEKAIEIYQKSLPPDHPDLAMSYNNIAAVHQSIGNYTAALPYLEKAIEICQKSLPPDHPDLAANYLNIGTIQRLSGNYSVALSYFDKMLKISQHSLPDNHVNTALCYIAIGDTYQSLGNYSQALSYFEKSLAMLQITLPHDHPHMSHIYARIVYISQLTNDRMCVIDNLEKVAAMQQKFVADNEQLFRSSSCDPQKMRECTNHFVEAMSQMKNAVKLRRKLSSSPEIISDTTGGSTDNLKHVLKNYIAGLSNLESIFQTMSQASSMERSWLYGNTMNAADQDQFSECMQKFILYMRRGFETLGNLSSSQKTAASSGDDIDHVMKLYVRETLTALSYYSKTLEVRQKYLPPNDPSVATEYNNIGTKLCGLDENQEALSYFEKALELMHKSLPNNHSLLAKTLSNMSNALADLGRYPEATDYAWHAVEIAHSSLEINQNEIAEYEYRLEQLLALTS</sequence>
<dbReference type="InterPro" id="IPR000768">
    <property type="entry name" value="ART"/>
</dbReference>
<dbReference type="SUPFAM" id="SSF56399">
    <property type="entry name" value="ADP-ribosylation"/>
    <property type="match status" value="1"/>
</dbReference>
<gene>
    <name evidence="10" type="ORF">XAT740_LOCUS49969</name>
</gene>
<evidence type="ECO:0000313" key="10">
    <source>
        <dbReference type="EMBL" id="CAF1619006.1"/>
    </source>
</evidence>
<feature type="repeat" description="TPR" evidence="8">
    <location>
        <begin position="821"/>
        <end position="854"/>
    </location>
</feature>
<evidence type="ECO:0000256" key="9">
    <source>
        <dbReference type="RuleBase" id="RU361228"/>
    </source>
</evidence>
<dbReference type="Proteomes" id="UP000663828">
    <property type="component" value="Unassembled WGS sequence"/>
</dbReference>
<dbReference type="InterPro" id="IPR019734">
    <property type="entry name" value="TPR_rpt"/>
</dbReference>
<keyword evidence="3 9" id="KW-0808">Transferase</keyword>
<keyword evidence="9" id="KW-0520">NAD</keyword>
<feature type="repeat" description="TPR" evidence="8">
    <location>
        <begin position="695"/>
        <end position="728"/>
    </location>
</feature>
<dbReference type="EMBL" id="CAJNOR010007537">
    <property type="protein sequence ID" value="CAF1619006.1"/>
    <property type="molecule type" value="Genomic_DNA"/>
</dbReference>
<dbReference type="PRINTS" id="PR00381">
    <property type="entry name" value="KINESINLIGHT"/>
</dbReference>
<feature type="repeat" description="TPR" evidence="8">
    <location>
        <begin position="653"/>
        <end position="686"/>
    </location>
</feature>
<keyword evidence="5" id="KW-0677">Repeat</keyword>
<feature type="repeat" description="TPR" evidence="8">
    <location>
        <begin position="863"/>
        <end position="896"/>
    </location>
</feature>
<dbReference type="InterPro" id="IPR011990">
    <property type="entry name" value="TPR-like_helical_dom_sf"/>
</dbReference>
<name>A0A816C3V1_ADIRI</name>
<dbReference type="Pfam" id="PF13374">
    <property type="entry name" value="TPR_10"/>
    <property type="match status" value="2"/>
</dbReference>
<dbReference type="Pfam" id="PF13181">
    <property type="entry name" value="TPR_8"/>
    <property type="match status" value="1"/>
</dbReference>
<organism evidence="10 11">
    <name type="scientific">Adineta ricciae</name>
    <name type="common">Rotifer</name>
    <dbReference type="NCBI Taxonomy" id="249248"/>
    <lineage>
        <taxon>Eukaryota</taxon>
        <taxon>Metazoa</taxon>
        <taxon>Spiralia</taxon>
        <taxon>Gnathifera</taxon>
        <taxon>Rotifera</taxon>
        <taxon>Eurotatoria</taxon>
        <taxon>Bdelloidea</taxon>
        <taxon>Adinetida</taxon>
        <taxon>Adinetidae</taxon>
        <taxon>Adineta</taxon>
    </lineage>
</organism>
<feature type="repeat" description="TPR" evidence="8">
    <location>
        <begin position="1367"/>
        <end position="1400"/>
    </location>
</feature>
<feature type="repeat" description="TPR" evidence="8">
    <location>
        <begin position="569"/>
        <end position="602"/>
    </location>
</feature>
<evidence type="ECO:0000256" key="1">
    <source>
        <dbReference type="ARBA" id="ARBA00009558"/>
    </source>
</evidence>
<dbReference type="Gene3D" id="1.25.40.10">
    <property type="entry name" value="Tetratricopeptide repeat domain"/>
    <property type="match status" value="6"/>
</dbReference>
<evidence type="ECO:0000313" key="11">
    <source>
        <dbReference type="Proteomes" id="UP000663828"/>
    </source>
</evidence>
<feature type="repeat" description="TPR" evidence="8">
    <location>
        <begin position="443"/>
        <end position="476"/>
    </location>
</feature>
<feature type="repeat" description="TPR" evidence="8">
    <location>
        <begin position="947"/>
        <end position="980"/>
    </location>
</feature>
<dbReference type="SUPFAM" id="SSF48452">
    <property type="entry name" value="TPR-like"/>
    <property type="match status" value="4"/>
</dbReference>
<feature type="repeat" description="TPR" evidence="8">
    <location>
        <begin position="1031"/>
        <end position="1064"/>
    </location>
</feature>
<dbReference type="GO" id="GO:0106274">
    <property type="term" value="F:NAD+-protein-arginine ADP-ribosyltransferase activity"/>
    <property type="evidence" value="ECO:0007669"/>
    <property type="project" value="UniProtKB-EC"/>
</dbReference>
<comment type="similarity">
    <text evidence="1 9">Belongs to the Arg-specific ADP-ribosyltransferase family.</text>
</comment>
<dbReference type="GO" id="GO:0016779">
    <property type="term" value="F:nucleotidyltransferase activity"/>
    <property type="evidence" value="ECO:0007669"/>
    <property type="project" value="UniProtKB-KW"/>
</dbReference>
<dbReference type="Pfam" id="PF13424">
    <property type="entry name" value="TPR_12"/>
    <property type="match status" value="7"/>
</dbReference>
<keyword evidence="9" id="KW-0521">NADP</keyword>
<dbReference type="PANTHER" id="PTHR45641">
    <property type="entry name" value="TETRATRICOPEPTIDE REPEAT PROTEIN (AFU_ORTHOLOGUE AFUA_6G03870)"/>
    <property type="match status" value="1"/>
</dbReference>
<proteinExistence type="inferred from homology"/>
<feature type="repeat" description="TPR" evidence="8">
    <location>
        <begin position="528"/>
        <end position="561"/>
    </location>
</feature>
<feature type="repeat" description="TPR" evidence="8">
    <location>
        <begin position="611"/>
        <end position="644"/>
    </location>
</feature>
<feature type="repeat" description="TPR" evidence="8">
    <location>
        <begin position="1115"/>
        <end position="1148"/>
    </location>
</feature>
<feature type="repeat" description="TPR" evidence="8">
    <location>
        <begin position="737"/>
        <end position="770"/>
    </location>
</feature>
<keyword evidence="6 8" id="KW-0802">TPR repeat</keyword>
<comment type="caution">
    <text evidence="10">The sequence shown here is derived from an EMBL/GenBank/DDBJ whole genome shotgun (WGS) entry which is preliminary data.</text>
</comment>
<evidence type="ECO:0000256" key="4">
    <source>
        <dbReference type="ARBA" id="ARBA00022695"/>
    </source>
</evidence>
<dbReference type="Gene3D" id="3.90.176.10">
    <property type="entry name" value="Toxin ADP-ribosyltransferase, Chain A, domain 1"/>
    <property type="match status" value="1"/>
</dbReference>
<dbReference type="EC" id="2.4.2.31" evidence="9"/>
<dbReference type="PROSITE" id="PS50293">
    <property type="entry name" value="TPR_REGION"/>
    <property type="match status" value="1"/>
</dbReference>
<dbReference type="PANTHER" id="PTHR45641:SF19">
    <property type="entry name" value="NEPHROCYSTIN-3"/>
    <property type="match status" value="1"/>
</dbReference>